<feature type="compositionally biased region" description="Low complexity" evidence="5">
    <location>
        <begin position="341"/>
        <end position="353"/>
    </location>
</feature>
<evidence type="ECO:0000256" key="5">
    <source>
        <dbReference type="SAM" id="MobiDB-lite"/>
    </source>
</evidence>
<reference evidence="7" key="1">
    <citation type="submission" date="2023-07" db="EMBL/GenBank/DDBJ databases">
        <title>Sequencing the genomes of 1000 actinobacteria strains.</title>
        <authorList>
            <person name="Klenk H.-P."/>
        </authorList>
    </citation>
    <scope>NUCLEOTIDE SEQUENCE</scope>
    <source>
        <strain evidence="7">DSM 45977</strain>
    </source>
</reference>
<dbReference type="InterPro" id="IPR027417">
    <property type="entry name" value="P-loop_NTPase"/>
</dbReference>
<name>A0AAE3ZBL7_9ACTN</name>
<dbReference type="GO" id="GO:0016874">
    <property type="term" value="F:ligase activity"/>
    <property type="evidence" value="ECO:0007669"/>
    <property type="project" value="UniProtKB-KW"/>
</dbReference>
<dbReference type="Pfam" id="PF17863">
    <property type="entry name" value="AAA_lid_2"/>
    <property type="match status" value="1"/>
</dbReference>
<dbReference type="Proteomes" id="UP001180845">
    <property type="component" value="Unassembled WGS sequence"/>
</dbReference>
<organism evidence="7 8">
    <name type="scientific">Haloactinomyces albus</name>
    <dbReference type="NCBI Taxonomy" id="1352928"/>
    <lineage>
        <taxon>Bacteria</taxon>
        <taxon>Bacillati</taxon>
        <taxon>Actinomycetota</taxon>
        <taxon>Actinomycetes</taxon>
        <taxon>Actinopolysporales</taxon>
        <taxon>Actinopolysporaceae</taxon>
        <taxon>Haloactinomyces</taxon>
    </lineage>
</organism>
<dbReference type="InterPro" id="IPR002035">
    <property type="entry name" value="VWF_A"/>
</dbReference>
<dbReference type="EMBL" id="JAVDXW010000001">
    <property type="protein sequence ID" value="MDR7300676.1"/>
    <property type="molecule type" value="Genomic_DNA"/>
</dbReference>
<dbReference type="AlphaFoldDB" id="A0AAE3ZBL7"/>
<evidence type="ECO:0000256" key="1">
    <source>
        <dbReference type="ARBA" id="ARBA00005799"/>
    </source>
</evidence>
<evidence type="ECO:0000313" key="7">
    <source>
        <dbReference type="EMBL" id="MDR7300676.1"/>
    </source>
</evidence>
<keyword evidence="3" id="KW-0067">ATP-binding</keyword>
<evidence type="ECO:0000256" key="3">
    <source>
        <dbReference type="ARBA" id="ARBA00022840"/>
    </source>
</evidence>
<sequence length="728" mass="75986">MTAAVSVPATVRYPFSAVVGHDDLQLALLLNAVHPRIGGVLVRGEKGTAKSTIVRALAALLPALDVVADCRFGCDPHEPDSACPDGPHDGAEMAQRAAQLVELPVGATEDRLVGSLDVERALTEGVRAYQPGLLASAHRGVLYVDEVNLLHDHLVDLLLDAAAMGRAHVEREGMSMSHAASFLLVGTMNPEEGELRPQLLDRFGLTVHVSASREVETRTEVVRRRLAFESDPVGFARRWAEEDADLAARISAARRRVGSVVLPDSEVRRIAALCAAFEVDGMRADLVLARTAVAHAAWRGADAVGQTDVEAAARLALPHRRRRDPFDEPGVEEEQLQQALSDAAESAGSGEESGAAEEDGTDDGDEPPDGPDGGGPDGGGPDDDGPDDPDGGPGGGPPQDTPQDTDQSPSNGRSGGNGARPDDTQSDESGKAPREREPTTPSPAFRARLLEVPGLGEGAPGRRSRSRSRTGQVIRSSAVDGSGIHLQATLSAAAPHQLPRGRQGSGLLLRSEDLRYGVREGRESNLVLFAVDASGSMAARERMSAVSGAVLSLLRDAYQRRDKVGVVTFRGDSGEVVLPPTSSVETAAARMRRLRTGGRTPLAGGLLTARSVVATERIRDPQRRPLLVLLTDGKATVGANTGSGQEKDTGKGKGTGQALDDALGAAKLVAELGVAAVVVDCENGPVRLGLANRVATVLGAACLRLDELSADNVAGVVRAAREGSPQAA</sequence>
<feature type="domain" description="VWFA" evidence="6">
    <location>
        <begin position="526"/>
        <end position="679"/>
    </location>
</feature>
<dbReference type="InterPro" id="IPR041702">
    <property type="entry name" value="BchD/ChlD_VWA"/>
</dbReference>
<keyword evidence="8" id="KW-1185">Reference proteome</keyword>
<dbReference type="GO" id="GO:0005524">
    <property type="term" value="F:ATP binding"/>
    <property type="evidence" value="ECO:0007669"/>
    <property type="project" value="UniProtKB-KW"/>
</dbReference>
<comment type="similarity">
    <text evidence="1">Belongs to the Mg-chelatase subunits D/I family.</text>
</comment>
<protein>
    <recommendedName>
        <fullName evidence="4">Mg-protoporphyrin IX chelatase</fullName>
    </recommendedName>
</protein>
<dbReference type="SMART" id="SM00382">
    <property type="entry name" value="AAA"/>
    <property type="match status" value="1"/>
</dbReference>
<dbReference type="SMART" id="SM00327">
    <property type="entry name" value="VWA"/>
    <property type="match status" value="1"/>
</dbReference>
<dbReference type="InterPro" id="IPR003593">
    <property type="entry name" value="AAA+_ATPase"/>
</dbReference>
<dbReference type="SUPFAM" id="SSF52540">
    <property type="entry name" value="P-loop containing nucleoside triphosphate hydrolases"/>
    <property type="match status" value="1"/>
</dbReference>
<dbReference type="InterPro" id="IPR041628">
    <property type="entry name" value="ChlI/MoxR_AAA_lid"/>
</dbReference>
<feature type="compositionally biased region" description="Acidic residues" evidence="5">
    <location>
        <begin position="354"/>
        <end position="369"/>
    </location>
</feature>
<dbReference type="Gene3D" id="3.40.50.410">
    <property type="entry name" value="von Willebrand factor, type A domain"/>
    <property type="match status" value="1"/>
</dbReference>
<dbReference type="CDD" id="cd01451">
    <property type="entry name" value="vWA_Magnesium_chelatase"/>
    <property type="match status" value="1"/>
</dbReference>
<proteinExistence type="inferred from homology"/>
<keyword evidence="7" id="KW-0436">Ligase</keyword>
<dbReference type="PANTHER" id="PTHR35023">
    <property type="entry name" value="CHELATASE-RELATED"/>
    <property type="match status" value="1"/>
</dbReference>
<dbReference type="SUPFAM" id="SSF53300">
    <property type="entry name" value="vWA-like"/>
    <property type="match status" value="1"/>
</dbReference>
<evidence type="ECO:0000259" key="6">
    <source>
        <dbReference type="PROSITE" id="PS50234"/>
    </source>
</evidence>
<evidence type="ECO:0000256" key="2">
    <source>
        <dbReference type="ARBA" id="ARBA00022741"/>
    </source>
</evidence>
<dbReference type="Pfam" id="PF13519">
    <property type="entry name" value="VWA_2"/>
    <property type="match status" value="1"/>
</dbReference>
<evidence type="ECO:0000313" key="8">
    <source>
        <dbReference type="Proteomes" id="UP001180845"/>
    </source>
</evidence>
<evidence type="ECO:0000256" key="4">
    <source>
        <dbReference type="ARBA" id="ARBA00030759"/>
    </source>
</evidence>
<dbReference type="Gene3D" id="1.10.8.80">
    <property type="entry name" value="Magnesium chelatase subunit I, C-Terminal domain"/>
    <property type="match status" value="1"/>
</dbReference>
<dbReference type="Gene3D" id="3.40.50.300">
    <property type="entry name" value="P-loop containing nucleotide triphosphate hydrolases"/>
    <property type="match status" value="1"/>
</dbReference>
<dbReference type="PROSITE" id="PS50234">
    <property type="entry name" value="VWFA"/>
    <property type="match status" value="1"/>
</dbReference>
<dbReference type="InterPro" id="IPR000523">
    <property type="entry name" value="Mg_chelatse_chII-like_cat_dom"/>
</dbReference>
<dbReference type="InterPro" id="IPR036465">
    <property type="entry name" value="vWFA_dom_sf"/>
</dbReference>
<dbReference type="Pfam" id="PF01078">
    <property type="entry name" value="Mg_chelatase"/>
    <property type="match status" value="1"/>
</dbReference>
<dbReference type="RefSeq" id="WP_310269834.1">
    <property type="nucleotide sequence ID" value="NZ_JAVDXW010000001.1"/>
</dbReference>
<feature type="compositionally biased region" description="Basic and acidic residues" evidence="5">
    <location>
        <begin position="420"/>
        <end position="438"/>
    </location>
</feature>
<gene>
    <name evidence="7" type="ORF">JOF55_000857</name>
</gene>
<keyword evidence="2" id="KW-0547">Nucleotide-binding</keyword>
<feature type="compositionally biased region" description="Low complexity" evidence="5">
    <location>
        <begin position="401"/>
        <end position="410"/>
    </location>
</feature>
<dbReference type="InterPro" id="IPR052989">
    <property type="entry name" value="Mg-chelatase_DI-like"/>
</dbReference>
<feature type="compositionally biased region" description="Acidic residues" evidence="5">
    <location>
        <begin position="380"/>
        <end position="390"/>
    </location>
</feature>
<feature type="region of interest" description="Disordered" evidence="5">
    <location>
        <begin position="320"/>
        <end position="476"/>
    </location>
</feature>
<accession>A0AAE3ZBL7</accession>
<dbReference type="PANTHER" id="PTHR35023:SF1">
    <property type="entry name" value="MG-PROTOPORPHYRIN IX CHELATASE"/>
    <property type="match status" value="1"/>
</dbReference>
<comment type="caution">
    <text evidence="7">The sequence shown here is derived from an EMBL/GenBank/DDBJ whole genome shotgun (WGS) entry which is preliminary data.</text>
</comment>